<proteinExistence type="predicted"/>
<feature type="compositionally biased region" description="Polar residues" evidence="1">
    <location>
        <begin position="942"/>
        <end position="957"/>
    </location>
</feature>
<evidence type="ECO:0000313" key="2">
    <source>
        <dbReference type="EMBL" id="CAD7425218.1"/>
    </source>
</evidence>
<feature type="region of interest" description="Disordered" evidence="1">
    <location>
        <begin position="765"/>
        <end position="796"/>
    </location>
</feature>
<evidence type="ECO:0000256" key="1">
    <source>
        <dbReference type="SAM" id="MobiDB-lite"/>
    </source>
</evidence>
<feature type="compositionally biased region" description="Low complexity" evidence="1">
    <location>
        <begin position="965"/>
        <end position="995"/>
    </location>
</feature>
<gene>
    <name evidence="2" type="ORF">TMSB3V08_LOCUS2134</name>
</gene>
<dbReference type="EMBL" id="OB792907">
    <property type="protein sequence ID" value="CAD7425218.1"/>
    <property type="molecule type" value="Genomic_DNA"/>
</dbReference>
<feature type="region of interest" description="Disordered" evidence="1">
    <location>
        <begin position="1075"/>
        <end position="1105"/>
    </location>
</feature>
<protein>
    <submittedName>
        <fullName evidence="2">Uncharacterized protein</fullName>
    </submittedName>
</protein>
<organism evidence="2">
    <name type="scientific">Timema monikensis</name>
    <dbReference type="NCBI Taxonomy" id="170555"/>
    <lineage>
        <taxon>Eukaryota</taxon>
        <taxon>Metazoa</taxon>
        <taxon>Ecdysozoa</taxon>
        <taxon>Arthropoda</taxon>
        <taxon>Hexapoda</taxon>
        <taxon>Insecta</taxon>
        <taxon>Pterygota</taxon>
        <taxon>Neoptera</taxon>
        <taxon>Polyneoptera</taxon>
        <taxon>Phasmatodea</taxon>
        <taxon>Timematodea</taxon>
        <taxon>Timematoidea</taxon>
        <taxon>Timematidae</taxon>
        <taxon>Timema</taxon>
    </lineage>
</organism>
<accession>A0A7R9E0U0</accession>
<feature type="region of interest" description="Disordered" evidence="1">
    <location>
        <begin position="942"/>
        <end position="1000"/>
    </location>
</feature>
<sequence length="1184" mass="133657">MGETKPFYWELFKRKRLESHSPGWIKKLSHMNCTGDIPQEEHAHTTVMDAWLLCISALLLVGSALNLPTERSLKEDSQLTLAAGEGQNATDEEEEKTLSQQIVEGKYGLIQKELYSEKPRRPGVLSYANNLEVPRDTADNYGGLDSGEIWLAENHVLVLRGGHFPDHNSSLGTRTRPVWPPLDGYQAPARQVKIPPNPKCLPPGITKSLRTCIFPLALQRASGLVSFPWHYKEPQTFYLSPVITKKSLRTCIFHLVLQRASDLVSSTWHYKEPQALYLPPGITKNLRACIFPLALQRASGLVYFPWHYKEPQTFYLSPVITKKSLRPFIFHLALQRASDLLSSTWRYKEPQTVYLPPGVTKSLRPFIFNLVLQRASDLLSSTWHYKEPRALYHPPFLYSYEKEAPRSSLGLMAHCSQFQEMVLTLVPFRETPSCPHQGSTDQSPFSPSGNVSTGNGPYFPLPPRPFPGFPFPLPPPPGVFPPINGTLPMLPPGGMFLPPPDNLTDLYDEDDPSIYYPPPYDFFYQRDNSTPVPPGPLVPGIVLPPPPDFFAPLVNSTSTPPTSARYKPRPITTTPPAHIIKEVTPATVDLSTTTPNSLKLKVIPIKQQLPEVRPFDVPSDYDELNAILYPSSAPVVSYNLDPVTDIVVRPRPPFPYKPPQKPTYILEYESYKGQQPDYYYYDDVTQRSKVTPAPPKVSYYYDEVTQRSKATPAPPKASYYYDEVTQRSKATPAPPKASYYYDEVTQRSKATPAPPKASYYYDELTQRSKAKPAPPKASYYYDEVTQRSKATPAPPKASYYYDEVTQRSKAKPAPPKASYYYYEEPQISVAHVSHIPSRSPRPLLDLSRLTQAEQFLLRQISGLVHKSTSAPQYNYYSPRAQDYYSSGPVVYYNSGSPREQEYYSSPRYYTSPKPHNYYSGIPRSQNYYASIPSPQNYYSTPNAQNYYSTTPSPQNYYNAPRGQNYYSTTPSPPEYYSTTPRPSYSSAPRPQRYYSTTTPQPVYYSPSQTVSYYQAHTTPHSQEAAVVTNPTILRHKSPPAPTSNPLNSAYFTKQDESLLDDITKKYFTLFGQKLPESSGATTPLPPSSGRGHETRLRQKQQQPKSLETDLLVNYRQPLPAFNPKSELVDVYSQTKDGSGALISYNLPGDSGHVYFITPQLVGGPGYSHNVPERQLVYPSKREDS</sequence>
<name>A0A7R9E0U0_9NEOP</name>
<dbReference type="AlphaFoldDB" id="A0A7R9E0U0"/>
<reference evidence="2" key="1">
    <citation type="submission" date="2020-11" db="EMBL/GenBank/DDBJ databases">
        <authorList>
            <person name="Tran Van P."/>
        </authorList>
    </citation>
    <scope>NUCLEOTIDE SEQUENCE</scope>
</reference>